<dbReference type="EMBL" id="CP063845">
    <property type="protein sequence ID" value="UFP97110.1"/>
    <property type="molecule type" value="Genomic_DNA"/>
</dbReference>
<organism evidence="1 2">
    <name type="scientific">Gloeobacter morelensis MG652769</name>
    <dbReference type="NCBI Taxonomy" id="2781736"/>
    <lineage>
        <taxon>Bacteria</taxon>
        <taxon>Bacillati</taxon>
        <taxon>Cyanobacteriota</taxon>
        <taxon>Cyanophyceae</taxon>
        <taxon>Gloeobacterales</taxon>
        <taxon>Gloeobacteraceae</taxon>
        <taxon>Gloeobacter</taxon>
        <taxon>Gloeobacter morelensis</taxon>
    </lineage>
</organism>
<evidence type="ECO:0000313" key="2">
    <source>
        <dbReference type="Proteomes" id="UP001054846"/>
    </source>
</evidence>
<reference evidence="1 2" key="1">
    <citation type="journal article" date="2021" name="Genome Biol. Evol.">
        <title>Complete Genome Sequencing of a Novel Gloeobacter Species from a Waterfall Cave in Mexico.</title>
        <authorList>
            <person name="Saw J.H."/>
            <person name="Cardona T."/>
            <person name="Montejano G."/>
        </authorList>
    </citation>
    <scope>NUCLEOTIDE SEQUENCE [LARGE SCALE GENOMIC DNA]</scope>
    <source>
        <strain evidence="1">MG652769</strain>
    </source>
</reference>
<name>A0ABY3PTS7_9CYAN</name>
<gene>
    <name evidence="1" type="ORF">ISF26_23630</name>
</gene>
<protein>
    <submittedName>
        <fullName evidence="1">Uncharacterized protein</fullName>
    </submittedName>
</protein>
<proteinExistence type="predicted"/>
<dbReference type="RefSeq" id="WP_230841730.1">
    <property type="nucleotide sequence ID" value="NZ_CP063845.1"/>
</dbReference>
<dbReference type="Proteomes" id="UP001054846">
    <property type="component" value="Chromosome"/>
</dbReference>
<keyword evidence="2" id="KW-1185">Reference proteome</keyword>
<sequence length="71" mass="8057">MSTQRFERYDQILQRLADTTINVGQAVEELRAANRRQEAINDYLIRRDQERGTAIEVEGAAPQVGSHIESA</sequence>
<evidence type="ECO:0000313" key="1">
    <source>
        <dbReference type="EMBL" id="UFP97110.1"/>
    </source>
</evidence>
<accession>A0ABY3PTS7</accession>